<organism evidence="1 2">
    <name type="scientific">Romanomermis culicivorax</name>
    <name type="common">Nematode worm</name>
    <dbReference type="NCBI Taxonomy" id="13658"/>
    <lineage>
        <taxon>Eukaryota</taxon>
        <taxon>Metazoa</taxon>
        <taxon>Ecdysozoa</taxon>
        <taxon>Nematoda</taxon>
        <taxon>Enoplea</taxon>
        <taxon>Dorylaimia</taxon>
        <taxon>Mermithida</taxon>
        <taxon>Mermithoidea</taxon>
        <taxon>Mermithidae</taxon>
        <taxon>Romanomermis</taxon>
    </lineage>
</organism>
<keyword evidence="1" id="KW-1185">Reference proteome</keyword>
<sequence>MATRSEAVMDGSMEALLYELPFFKRRLSFVRLTSTVRPSGTGRQVESSFYPMIIKTAQVNARGAPPNSLFPDDKEAGIKAGIEVDSTSIDKVGLIDDKNYYFLTVFQTFLEALRLCVLSSSNAKPVICRENRFGIKRRKLAVKKLTRLGTNESLTVS</sequence>
<dbReference type="WBParaSite" id="nRc.2.0.1.t11826-RA">
    <property type="protein sequence ID" value="nRc.2.0.1.t11826-RA"/>
    <property type="gene ID" value="nRc.2.0.1.g11826"/>
</dbReference>
<evidence type="ECO:0000313" key="1">
    <source>
        <dbReference type="Proteomes" id="UP000887565"/>
    </source>
</evidence>
<protein>
    <submittedName>
        <fullName evidence="2">Uncharacterized protein</fullName>
    </submittedName>
</protein>
<dbReference type="AlphaFoldDB" id="A0A915IF28"/>
<accession>A0A915IF28</accession>
<name>A0A915IF28_ROMCU</name>
<reference evidence="2" key="1">
    <citation type="submission" date="2022-11" db="UniProtKB">
        <authorList>
            <consortium name="WormBaseParasite"/>
        </authorList>
    </citation>
    <scope>IDENTIFICATION</scope>
</reference>
<proteinExistence type="predicted"/>
<dbReference type="Proteomes" id="UP000887565">
    <property type="component" value="Unplaced"/>
</dbReference>
<evidence type="ECO:0000313" key="2">
    <source>
        <dbReference type="WBParaSite" id="nRc.2.0.1.t11826-RA"/>
    </source>
</evidence>